<dbReference type="NCBIfam" id="TIGR02118">
    <property type="entry name" value="EthD family reductase"/>
    <property type="match status" value="1"/>
</dbReference>
<accession>A0ABU3LVX6</accession>
<name>A0ABU3LVX6_9ACTN</name>
<feature type="domain" description="EthD" evidence="1">
    <location>
        <begin position="31"/>
        <end position="115"/>
    </location>
</feature>
<dbReference type="Pfam" id="PF07110">
    <property type="entry name" value="EthD"/>
    <property type="match status" value="1"/>
</dbReference>
<dbReference type="InterPro" id="IPR011008">
    <property type="entry name" value="Dimeric_a/b-barrel"/>
</dbReference>
<dbReference type="InterPro" id="IPR009799">
    <property type="entry name" value="EthD_dom"/>
</dbReference>
<evidence type="ECO:0000313" key="3">
    <source>
        <dbReference type="Proteomes" id="UP001257948"/>
    </source>
</evidence>
<reference evidence="3" key="1">
    <citation type="submission" date="2023-07" db="EMBL/GenBank/DDBJ databases">
        <title>Draft genome sequence of the endophytic actinobacterium Streptomyces justiciae WPN32, a potential antibiotic producer.</title>
        <authorList>
            <person name="Yasawong M."/>
            <person name="Pana W."/>
            <person name="Ganta P."/>
            <person name="Santapan N."/>
            <person name="Songngamsuk T."/>
            <person name="Phatcharaharikarn M."/>
            <person name="Kerdtoob S."/>
            <person name="Nantapong N."/>
        </authorList>
    </citation>
    <scope>NUCLEOTIDE SEQUENCE [LARGE SCALE GENOMIC DNA]</scope>
    <source>
        <strain evidence="3">WPN32</strain>
    </source>
</reference>
<comment type="caution">
    <text evidence="2">The sequence shown here is derived from an EMBL/GenBank/DDBJ whole genome shotgun (WGS) entry which is preliminary data.</text>
</comment>
<dbReference type="Proteomes" id="UP001257948">
    <property type="component" value="Unassembled WGS sequence"/>
</dbReference>
<protein>
    <submittedName>
        <fullName evidence="2">EthD family reductase</fullName>
    </submittedName>
</protein>
<keyword evidence="3" id="KW-1185">Reference proteome</keyword>
<evidence type="ECO:0000259" key="1">
    <source>
        <dbReference type="Pfam" id="PF07110"/>
    </source>
</evidence>
<proteinExistence type="predicted"/>
<dbReference type="Gene3D" id="3.30.70.100">
    <property type="match status" value="1"/>
</dbReference>
<dbReference type="SUPFAM" id="SSF54909">
    <property type="entry name" value="Dimeric alpha+beta barrel"/>
    <property type="match status" value="1"/>
</dbReference>
<gene>
    <name evidence="2" type="ORF">RQC66_21900</name>
</gene>
<sequence length="130" mass="13949">MPRTALPEPPHTDQAGTTEAVMHKLVVLYSEPADPDHFRDYYVTNHLPLIRNWPGLLAWRYSFDVAAVSPGSATTGEAPYFAVFEGDFADAAAMAAARASSHGRRVAADFANYATGGAVVIHYPVQDGTG</sequence>
<dbReference type="RefSeq" id="WP_314202936.1">
    <property type="nucleotide sequence ID" value="NZ_JAVTLL010000014.1"/>
</dbReference>
<dbReference type="EMBL" id="JAVTLL010000014">
    <property type="protein sequence ID" value="MDT7843381.1"/>
    <property type="molecule type" value="Genomic_DNA"/>
</dbReference>
<evidence type="ECO:0000313" key="2">
    <source>
        <dbReference type="EMBL" id="MDT7843381.1"/>
    </source>
</evidence>
<organism evidence="2 3">
    <name type="scientific">Streptomyces justiciae</name>
    <dbReference type="NCBI Taxonomy" id="2780140"/>
    <lineage>
        <taxon>Bacteria</taxon>
        <taxon>Bacillati</taxon>
        <taxon>Actinomycetota</taxon>
        <taxon>Actinomycetes</taxon>
        <taxon>Kitasatosporales</taxon>
        <taxon>Streptomycetaceae</taxon>
        <taxon>Streptomyces</taxon>
    </lineage>
</organism>